<dbReference type="InterPro" id="IPR011683">
    <property type="entry name" value="Glyco_hydro_53"/>
</dbReference>
<keyword evidence="4" id="KW-0732">Signal</keyword>
<dbReference type="Gene3D" id="3.20.20.80">
    <property type="entry name" value="Glycosidases"/>
    <property type="match status" value="1"/>
</dbReference>
<gene>
    <name evidence="5" type="ORF">EA656_10220</name>
</gene>
<comment type="catalytic activity">
    <reaction evidence="4">
        <text>The enzyme specifically hydrolyzes (1-&gt;4)-beta-D-galactosidic linkages in type I arabinogalactans.</text>
        <dbReference type="EC" id="3.2.1.89"/>
    </reaction>
</comment>
<dbReference type="Pfam" id="PF07745">
    <property type="entry name" value="Glyco_hydro_53"/>
    <property type="match status" value="1"/>
</dbReference>
<dbReference type="SUPFAM" id="SSF51445">
    <property type="entry name" value="(Trans)glycosidases"/>
    <property type="match status" value="1"/>
</dbReference>
<name>A0A4Q8LVB3_9GAMM</name>
<comment type="similarity">
    <text evidence="1 4">Belongs to the glycosyl hydrolase 53 family.</text>
</comment>
<dbReference type="PANTHER" id="PTHR34983:SF2">
    <property type="entry name" value="ENDO-BETA-1,4-GALACTANASE"/>
    <property type="match status" value="1"/>
</dbReference>
<keyword evidence="3 4" id="KW-0326">Glycosidase</keyword>
<dbReference type="GO" id="GO:0031218">
    <property type="term" value="F:arabinogalactan endo-1,4-beta-galactosidase activity"/>
    <property type="evidence" value="ECO:0007669"/>
    <property type="project" value="UniProtKB-EC"/>
</dbReference>
<organism evidence="5 6">
    <name type="scientific">Pseudoxanthomonas winnipegensis</name>
    <dbReference type="NCBI Taxonomy" id="2480810"/>
    <lineage>
        <taxon>Bacteria</taxon>
        <taxon>Pseudomonadati</taxon>
        <taxon>Pseudomonadota</taxon>
        <taxon>Gammaproteobacteria</taxon>
        <taxon>Lysobacterales</taxon>
        <taxon>Lysobacteraceae</taxon>
        <taxon>Pseudoxanthomonas</taxon>
    </lineage>
</organism>
<evidence type="ECO:0000313" key="6">
    <source>
        <dbReference type="Proteomes" id="UP000292087"/>
    </source>
</evidence>
<evidence type="ECO:0000256" key="4">
    <source>
        <dbReference type="RuleBase" id="RU361192"/>
    </source>
</evidence>
<evidence type="ECO:0000256" key="3">
    <source>
        <dbReference type="ARBA" id="ARBA00023295"/>
    </source>
</evidence>
<dbReference type="Proteomes" id="UP000292087">
    <property type="component" value="Unassembled WGS sequence"/>
</dbReference>
<feature type="chain" id="PRO_5021037975" description="Arabinogalactan endo-beta-1,4-galactanase" evidence="4">
    <location>
        <begin position="28"/>
        <end position="382"/>
    </location>
</feature>
<protein>
    <recommendedName>
        <fullName evidence="4">Arabinogalactan endo-beta-1,4-galactanase</fullName>
        <ecNumber evidence="4">3.2.1.89</ecNumber>
    </recommendedName>
</protein>
<dbReference type="InterPro" id="IPR017853">
    <property type="entry name" value="GH"/>
</dbReference>
<sequence length="382" mass="43399">MTVSDRNRGWLRAAMLAVALFALPAGAEERARPFYLGADLSFANEMEDCGVQYRDGGKVEDVFSIFRAHGANLVRVRLWNDARWTRYSDLADVKKTVRRARAQGMQVLLDLHYSDDWADGDKQYIPKAWADIADTDDLARTLYNFTYDTLMALDREGLMPELVQVGNETNPELMSSRVWDKQKDRIDWTRNAALFNAGIRAVHDAGAHSRIQPRVMLHIAQPENVEPWFAAADRAGVRGFDLIGISYYRKWSTQTMAQLGQTIARLRKTYPDRDVVVVETAYPWTLEAGDESHNLLGEDSLIPGYPATPDGQLRYLTDLTQLVADNDGSGVVYWAPEWTTSRCKTRWGTGSSWENATLFDFRHGNALLPGVDFMRHDYRLPR</sequence>
<dbReference type="EMBL" id="SHMF01000002">
    <property type="protein sequence ID" value="TAA36007.1"/>
    <property type="molecule type" value="Genomic_DNA"/>
</dbReference>
<evidence type="ECO:0000256" key="2">
    <source>
        <dbReference type="ARBA" id="ARBA00022801"/>
    </source>
</evidence>
<comment type="caution">
    <text evidence="5">The sequence shown here is derived from an EMBL/GenBank/DDBJ whole genome shotgun (WGS) entry which is preliminary data.</text>
</comment>
<feature type="signal peptide" evidence="4">
    <location>
        <begin position="1"/>
        <end position="27"/>
    </location>
</feature>
<evidence type="ECO:0000256" key="1">
    <source>
        <dbReference type="ARBA" id="ARBA00010687"/>
    </source>
</evidence>
<accession>A0A4Q8LVB3</accession>
<dbReference type="PANTHER" id="PTHR34983">
    <property type="entry name" value="ARABINOGALACTAN ENDO-BETA-1,4-GALACTANASE A"/>
    <property type="match status" value="1"/>
</dbReference>
<dbReference type="AlphaFoldDB" id="A0A4Q8LVB3"/>
<evidence type="ECO:0000313" key="5">
    <source>
        <dbReference type="EMBL" id="TAA36007.1"/>
    </source>
</evidence>
<proteinExistence type="inferred from homology"/>
<dbReference type="GO" id="GO:0015926">
    <property type="term" value="F:glucosidase activity"/>
    <property type="evidence" value="ECO:0007669"/>
    <property type="project" value="InterPro"/>
</dbReference>
<reference evidence="5 6" key="1">
    <citation type="submission" date="2019-02" db="EMBL/GenBank/DDBJ databases">
        <title>WGS of Pseudoxanthomonas species novum from clinical isolates.</title>
        <authorList>
            <person name="Bernier A.-M."/>
            <person name="Bernard K."/>
            <person name="Vachon A."/>
        </authorList>
    </citation>
    <scope>NUCLEOTIDE SEQUENCE [LARGE SCALE GENOMIC DNA]</scope>
    <source>
        <strain evidence="5 6">NML140781</strain>
    </source>
</reference>
<dbReference type="EC" id="3.2.1.89" evidence="4"/>
<keyword evidence="2 4" id="KW-0378">Hydrolase</keyword>
<dbReference type="GO" id="GO:0045490">
    <property type="term" value="P:pectin catabolic process"/>
    <property type="evidence" value="ECO:0007669"/>
    <property type="project" value="TreeGrafter"/>
</dbReference>